<evidence type="ECO:0000256" key="2">
    <source>
        <dbReference type="ARBA" id="ARBA00038251"/>
    </source>
</evidence>
<feature type="compositionally biased region" description="Polar residues" evidence="4">
    <location>
        <begin position="438"/>
        <end position="464"/>
    </location>
</feature>
<feature type="region of interest" description="Disordered" evidence="4">
    <location>
        <begin position="136"/>
        <end position="155"/>
    </location>
</feature>
<feature type="compositionally biased region" description="Polar residues" evidence="4">
    <location>
        <begin position="515"/>
        <end position="532"/>
    </location>
</feature>
<evidence type="ECO:0000313" key="5">
    <source>
        <dbReference type="EMBL" id="ORY98882.1"/>
    </source>
</evidence>
<dbReference type="EMBL" id="MCGN01000003">
    <property type="protein sequence ID" value="ORY98882.1"/>
    <property type="molecule type" value="Genomic_DNA"/>
</dbReference>
<keyword evidence="3" id="KW-0802">TPR repeat</keyword>
<feature type="compositionally biased region" description="Basic and acidic residues" evidence="4">
    <location>
        <begin position="505"/>
        <end position="514"/>
    </location>
</feature>
<comment type="function">
    <text evidence="1">Involved in endocytosis.</text>
</comment>
<feature type="region of interest" description="Disordered" evidence="4">
    <location>
        <begin position="397"/>
        <end position="537"/>
    </location>
</feature>
<dbReference type="OrthoDB" id="29013at2759"/>
<reference evidence="5 6" key="1">
    <citation type="submission" date="2016-07" db="EMBL/GenBank/DDBJ databases">
        <title>Pervasive Adenine N6-methylation of Active Genes in Fungi.</title>
        <authorList>
            <consortium name="DOE Joint Genome Institute"/>
            <person name="Mondo S.J."/>
            <person name="Dannebaum R.O."/>
            <person name="Kuo R.C."/>
            <person name="Labutti K."/>
            <person name="Haridas S."/>
            <person name="Kuo A."/>
            <person name="Salamov A."/>
            <person name="Ahrendt S.R."/>
            <person name="Lipzen A."/>
            <person name="Sullivan W."/>
            <person name="Andreopoulos W.B."/>
            <person name="Clum A."/>
            <person name="Lindquist E."/>
            <person name="Daum C."/>
            <person name="Ramamoorthy G.K."/>
            <person name="Gryganskyi A."/>
            <person name="Culley D."/>
            <person name="Magnuson J.K."/>
            <person name="James T.Y."/>
            <person name="O'Malley M.A."/>
            <person name="Stajich J.E."/>
            <person name="Spatafora J.W."/>
            <person name="Visel A."/>
            <person name="Grigoriev I.V."/>
        </authorList>
    </citation>
    <scope>NUCLEOTIDE SEQUENCE [LARGE SCALE GENOMIC DNA]</scope>
    <source>
        <strain evidence="5 6">NRRL 2496</strain>
    </source>
</reference>
<dbReference type="InterPro" id="IPR011990">
    <property type="entry name" value="TPR-like_helical_dom_sf"/>
</dbReference>
<dbReference type="InParanoid" id="A0A1X2HIN9"/>
<dbReference type="PROSITE" id="PS50005">
    <property type="entry name" value="TPR"/>
    <property type="match status" value="2"/>
</dbReference>
<organism evidence="5 6">
    <name type="scientific">Syncephalastrum racemosum</name>
    <name type="common">Filamentous fungus</name>
    <dbReference type="NCBI Taxonomy" id="13706"/>
    <lineage>
        <taxon>Eukaryota</taxon>
        <taxon>Fungi</taxon>
        <taxon>Fungi incertae sedis</taxon>
        <taxon>Mucoromycota</taxon>
        <taxon>Mucoromycotina</taxon>
        <taxon>Mucoromycetes</taxon>
        <taxon>Mucorales</taxon>
        <taxon>Syncephalastraceae</taxon>
        <taxon>Syncephalastrum</taxon>
    </lineage>
</organism>
<dbReference type="STRING" id="13706.A0A1X2HIN9"/>
<evidence type="ECO:0008006" key="7">
    <source>
        <dbReference type="Google" id="ProtNLM"/>
    </source>
</evidence>
<dbReference type="InterPro" id="IPR051722">
    <property type="entry name" value="Endocytosis_PI4K-reg_protein"/>
</dbReference>
<sequence>MQLHTAYEQMIGLIVQFPKAGETNAALLQFIEQLATDMSLIEPTHSHLRGYIEVLNRATQRSFNSPCITRHLFLALHALGDYDEAKHALSTYLYLVGLSSQAWEDAAQDGEALVVEPLTRKRVAIPRVSEIERLVAESAPGSEGDTKSIASRRSTENESIDSMVTVLLTAVTMYAESLQDGVKAVEVAELARCKLSHLPPEMQTADGLNVRILRHAGAAYNVLASQTHDISLRSSYHDKALDYLKTAHALGEDDWQTLYQLSLQYAETRDIQNAIPVVAKALQANPKHLPSWHLLTLLCSCPGQNDLHRALRTCELGLREAQDISQDTTEQHVLLKITQSLLLDATQGPEAALASHQALFALFGNLATPEGSSSASSLEHDPRRNQMVVSGSLGNLSEYQADGRRGRGSSIGNGSAPHVNESHILASRSHDDVRSKSRTGTLTNRTRSVSSFNKRAAPASNSMLSVPDQRAPDALSVKELSPHSGKHHHHGLHIFSSRSTSRRSRRDESQEWNEKNSASKNSFSPDTMSMHTSASSMYSFSRSSTRSLLEPSVIPTRPTARARMRQRKEARLLSDLWLLSASTFLKINKTEEARKAIEEAENADWTSNPNVWCTLGRLRMMENNAAGAVKAFHKGLVVDVNDIACRIWMAKAYLQQKETELAEGLLESVTKQNGWDSSEAWFYLGEMYKASGRTHRSKECLLYALELENTRPVQPFSILPRFA</sequence>
<name>A0A1X2HIN9_SYNRA</name>
<accession>A0A1X2HIN9</accession>
<dbReference type="PANTHER" id="PTHR23083:SF464">
    <property type="entry name" value="TETRATRICOPEPTIDE REPEAT DOMAIN 7, ISOFORM A"/>
    <property type="match status" value="1"/>
</dbReference>
<evidence type="ECO:0000256" key="4">
    <source>
        <dbReference type="SAM" id="MobiDB-lite"/>
    </source>
</evidence>
<feature type="repeat" description="TPR" evidence="3">
    <location>
        <begin position="255"/>
        <end position="288"/>
    </location>
</feature>
<evidence type="ECO:0000256" key="3">
    <source>
        <dbReference type="PROSITE-ProRule" id="PRU00339"/>
    </source>
</evidence>
<evidence type="ECO:0000313" key="6">
    <source>
        <dbReference type="Proteomes" id="UP000242180"/>
    </source>
</evidence>
<dbReference type="OMA" id="KQPPEQD"/>
<dbReference type="Gene3D" id="1.25.40.10">
    <property type="entry name" value="Tetratricopeptide repeat domain"/>
    <property type="match status" value="2"/>
</dbReference>
<protein>
    <recommendedName>
        <fullName evidence="7">TPR-like protein</fullName>
    </recommendedName>
</protein>
<dbReference type="Proteomes" id="UP000242180">
    <property type="component" value="Unassembled WGS sequence"/>
</dbReference>
<evidence type="ECO:0000256" key="1">
    <source>
        <dbReference type="ARBA" id="ARBA00002550"/>
    </source>
</evidence>
<dbReference type="SMART" id="SM00028">
    <property type="entry name" value="TPR"/>
    <property type="match status" value="3"/>
</dbReference>
<comment type="caution">
    <text evidence="5">The sequence shown here is derived from an EMBL/GenBank/DDBJ whole genome shotgun (WGS) entry which is preliminary data.</text>
</comment>
<dbReference type="PANTHER" id="PTHR23083">
    <property type="entry name" value="TETRATRICOPEPTIDE REPEAT PROTEIN, TPR"/>
    <property type="match status" value="1"/>
</dbReference>
<feature type="repeat" description="TPR" evidence="3">
    <location>
        <begin position="678"/>
        <end position="711"/>
    </location>
</feature>
<comment type="similarity">
    <text evidence="2">Belongs to the YPP1 family.</text>
</comment>
<proteinExistence type="inferred from homology"/>
<dbReference type="AlphaFoldDB" id="A0A1X2HIN9"/>
<gene>
    <name evidence="5" type="ORF">BCR43DRAFT_210215</name>
</gene>
<dbReference type="SUPFAM" id="SSF48452">
    <property type="entry name" value="TPR-like"/>
    <property type="match status" value="1"/>
</dbReference>
<keyword evidence="6" id="KW-1185">Reference proteome</keyword>
<dbReference type="InterPro" id="IPR019734">
    <property type="entry name" value="TPR_rpt"/>
</dbReference>